<dbReference type="RefSeq" id="WP_096566526.1">
    <property type="nucleotide sequence ID" value="NZ_JAQMTI010000004.1"/>
</dbReference>
<proteinExistence type="predicted"/>
<comment type="caution">
    <text evidence="1">The sequence shown here is derived from an EMBL/GenBank/DDBJ whole genome shotgun (WGS) entry which is preliminary data.</text>
</comment>
<sequence>MSYSEFSLAKAKQEFELTTLEKRDIFAAVPELAASNLLTEILNYNLPIAVGSNSEKARSELIISPILVDLRRQLQEQVSLFSGVDFTVDDSKGLNGTCDFIITKSPEILIITAPVIIIVEAKKENIKENINAGLGQCAAEMVAAQIFNQQSHSDIQTIYGAVTTGSIWQFLKLEKQILSIDLSEYYLKDVNKILGILASSISQDIQVTGDS</sequence>
<keyword evidence="2" id="KW-1185">Reference proteome</keyword>
<name>A0ABT4ZKA1_9CYAN</name>
<dbReference type="EMBL" id="JAQMTI010000004">
    <property type="protein sequence ID" value="MDB9439816.1"/>
    <property type="molecule type" value="Genomic_DNA"/>
</dbReference>
<organism evidence="1 2">
    <name type="scientific">Sphaerospermopsis kisseleviana CS-549</name>
    <dbReference type="NCBI Taxonomy" id="3021783"/>
    <lineage>
        <taxon>Bacteria</taxon>
        <taxon>Bacillati</taxon>
        <taxon>Cyanobacteriota</taxon>
        <taxon>Cyanophyceae</taxon>
        <taxon>Nostocales</taxon>
        <taxon>Aphanizomenonaceae</taxon>
        <taxon>Sphaerospermopsis</taxon>
        <taxon>Sphaerospermopsis kisseleviana</taxon>
    </lineage>
</organism>
<evidence type="ECO:0000313" key="1">
    <source>
        <dbReference type="EMBL" id="MDB9439816.1"/>
    </source>
</evidence>
<gene>
    <name evidence="1" type="ORF">PN497_00225</name>
</gene>
<accession>A0ABT4ZKA1</accession>
<protein>
    <recommendedName>
        <fullName evidence="3">Type I restriction enzyme R protein N-terminal domain-containing protein</fullName>
    </recommendedName>
</protein>
<evidence type="ECO:0008006" key="3">
    <source>
        <dbReference type="Google" id="ProtNLM"/>
    </source>
</evidence>
<dbReference type="Proteomes" id="UP001211711">
    <property type="component" value="Unassembled WGS sequence"/>
</dbReference>
<evidence type="ECO:0000313" key="2">
    <source>
        <dbReference type="Proteomes" id="UP001211711"/>
    </source>
</evidence>
<reference evidence="1 2" key="1">
    <citation type="submission" date="2023-01" db="EMBL/GenBank/DDBJ databases">
        <title>Genomes from the Australian National Cyanobacteria Reference Collection.</title>
        <authorList>
            <person name="Willis A."/>
            <person name="Lee E.M.F."/>
        </authorList>
    </citation>
    <scope>NUCLEOTIDE SEQUENCE [LARGE SCALE GENOMIC DNA]</scope>
    <source>
        <strain evidence="1 2">CS-549</strain>
    </source>
</reference>